<protein>
    <submittedName>
        <fullName evidence="1">Uncharacterized protein</fullName>
    </submittedName>
</protein>
<name>X0S6S6_9ZZZZ</name>
<sequence>VPTSGMAKAKDQNIVQAQIVLTVSESKRLIAKGVAQMPIVKEALKNGIVIIAKGTTCTYVAEEILGKKIPHGAYVLGRTFPEKGGKRLKGVERIGEVVLVKGKHRDDLSLSEAVRMLKPGDVVIKGANALDHENKLAAGIVGSSSGGTTGKILPYVGSRKAHLVIPVGLEKQVSGSVIDIVKKMQEPVDSLNDVHSMFLFTGHIITELEALKLLADVSVFQAAAGGIGGAEGSVRLICRGPRQKVQNALNLAEKIHGEPPFVE</sequence>
<accession>X0S6S6</accession>
<organism evidence="1">
    <name type="scientific">marine sediment metagenome</name>
    <dbReference type="NCBI Taxonomy" id="412755"/>
    <lineage>
        <taxon>unclassified sequences</taxon>
        <taxon>metagenomes</taxon>
        <taxon>ecological metagenomes</taxon>
    </lineage>
</organism>
<proteinExistence type="predicted"/>
<comment type="caution">
    <text evidence="1">The sequence shown here is derived from an EMBL/GenBank/DDBJ whole genome shotgun (WGS) entry which is preliminary data.</text>
</comment>
<dbReference type="AlphaFoldDB" id="X0S6S6"/>
<feature type="non-terminal residue" evidence="1">
    <location>
        <position position="1"/>
    </location>
</feature>
<dbReference type="EMBL" id="BARS01001825">
    <property type="protein sequence ID" value="GAF76763.1"/>
    <property type="molecule type" value="Genomic_DNA"/>
</dbReference>
<gene>
    <name evidence="1" type="ORF">S01H1_03328</name>
</gene>
<evidence type="ECO:0000313" key="1">
    <source>
        <dbReference type="EMBL" id="GAF76763.1"/>
    </source>
</evidence>
<reference evidence="1" key="1">
    <citation type="journal article" date="2014" name="Front. Microbiol.">
        <title>High frequency of phylogenetically diverse reductive dehalogenase-homologous genes in deep subseafloor sedimentary metagenomes.</title>
        <authorList>
            <person name="Kawai M."/>
            <person name="Futagami T."/>
            <person name="Toyoda A."/>
            <person name="Takaki Y."/>
            <person name="Nishi S."/>
            <person name="Hori S."/>
            <person name="Arai W."/>
            <person name="Tsubouchi T."/>
            <person name="Morono Y."/>
            <person name="Uchiyama I."/>
            <person name="Ito T."/>
            <person name="Fujiyama A."/>
            <person name="Inagaki F."/>
            <person name="Takami H."/>
        </authorList>
    </citation>
    <scope>NUCLEOTIDE SEQUENCE</scope>
    <source>
        <strain evidence="1">Expedition CK06-06</strain>
    </source>
</reference>